<organism evidence="7 8">
    <name type="scientific">Cloeon dipterum</name>
    <dbReference type="NCBI Taxonomy" id="197152"/>
    <lineage>
        <taxon>Eukaryota</taxon>
        <taxon>Metazoa</taxon>
        <taxon>Ecdysozoa</taxon>
        <taxon>Arthropoda</taxon>
        <taxon>Hexapoda</taxon>
        <taxon>Insecta</taxon>
        <taxon>Pterygota</taxon>
        <taxon>Palaeoptera</taxon>
        <taxon>Ephemeroptera</taxon>
        <taxon>Pisciforma</taxon>
        <taxon>Baetidae</taxon>
        <taxon>Cloeon</taxon>
    </lineage>
</organism>
<dbReference type="GO" id="GO:0005774">
    <property type="term" value="C:vacuolar membrane"/>
    <property type="evidence" value="ECO:0007669"/>
    <property type="project" value="TreeGrafter"/>
</dbReference>
<evidence type="ECO:0000256" key="3">
    <source>
        <dbReference type="ARBA" id="ARBA00022989"/>
    </source>
</evidence>
<feature type="domain" description="Amino acid transporter transmembrane" evidence="6">
    <location>
        <begin position="10"/>
        <end position="70"/>
    </location>
</feature>
<sequence length="449" mass="49775">MTATVNVVGNTSPVKILANIFISFIGAGILGLPYAFKEAGIIEGIVVMVSVAVISVKAMMMVVDSKYHIENVLLAQSPKNKPASDVKSNPIRIVPQVVTYGDIGFYAMGNSGRALVDYSVVISQIGFCCAYLMFIMENGTSYFHFMTRTHWLVILLPLLYLLVLPRHLSRLAVFSIFAQISSIFAFGVVFWFDFQHYNVARFHPKEYSVQGLPFYFAVAIYCFEGAGMILSLEQSLAPKVRHRFKEYFISSMFAVTFLYIAFGVSGYLSFGPETSDIITFNLPRSSSEGVNFPMIVTCCLCVSLFLTYPIMMFPVLELLEARYIISDGLLKGNLLRLFLVLLTGVIVSVVPNFGTLMALIGSSCCTLLAFILPGLFHLKLFKGNHTSVLQKGFNVFLIALGVVGTVIGLRDVFSRMGNQVSHHLTEQPTFCEKRGSAQYRRANNQVSIL</sequence>
<reference evidence="7 8" key="1">
    <citation type="submission" date="2020-04" db="EMBL/GenBank/DDBJ databases">
        <authorList>
            <person name="Alioto T."/>
            <person name="Alioto T."/>
            <person name="Gomez Garrido J."/>
        </authorList>
    </citation>
    <scope>NUCLEOTIDE SEQUENCE [LARGE SCALE GENOMIC DNA]</scope>
</reference>
<gene>
    <name evidence="7" type="ORF">CLODIP_2_CD10836</name>
</gene>
<feature type="transmembrane region" description="Helical" evidence="5">
    <location>
        <begin position="290"/>
        <end position="313"/>
    </location>
</feature>
<feature type="transmembrane region" description="Helical" evidence="5">
    <location>
        <begin position="115"/>
        <end position="136"/>
    </location>
</feature>
<protein>
    <recommendedName>
        <fullName evidence="6">Amino acid transporter transmembrane domain-containing protein</fullName>
    </recommendedName>
</protein>
<dbReference type="InterPro" id="IPR013057">
    <property type="entry name" value="AA_transpt_TM"/>
</dbReference>
<feature type="transmembrane region" description="Helical" evidence="5">
    <location>
        <begin position="142"/>
        <end position="164"/>
    </location>
</feature>
<feature type="transmembrane region" description="Helical" evidence="5">
    <location>
        <begin position="212"/>
        <end position="232"/>
    </location>
</feature>
<dbReference type="EMBL" id="CADEPI010000331">
    <property type="protein sequence ID" value="CAB3383942.1"/>
    <property type="molecule type" value="Genomic_DNA"/>
</dbReference>
<keyword evidence="2 5" id="KW-0812">Transmembrane</keyword>
<keyword evidence="4 5" id="KW-0472">Membrane</keyword>
<keyword evidence="8" id="KW-1185">Reference proteome</keyword>
<feature type="transmembrane region" description="Helical" evidence="5">
    <location>
        <begin position="16"/>
        <end position="35"/>
    </location>
</feature>
<proteinExistence type="predicted"/>
<evidence type="ECO:0000256" key="2">
    <source>
        <dbReference type="ARBA" id="ARBA00022692"/>
    </source>
</evidence>
<comment type="caution">
    <text evidence="7">The sequence shown here is derived from an EMBL/GenBank/DDBJ whole genome shotgun (WGS) entry which is preliminary data.</text>
</comment>
<dbReference type="PANTHER" id="PTHR22950:SF677">
    <property type="entry name" value="AMINO ACID TRANSPORTER TRANSMEMBRANE DOMAIN-CONTAINING PROTEIN"/>
    <property type="match status" value="1"/>
</dbReference>
<dbReference type="AlphaFoldDB" id="A0A8S1DTU0"/>
<feature type="domain" description="Amino acid transporter transmembrane" evidence="6">
    <location>
        <begin position="95"/>
        <end position="409"/>
    </location>
</feature>
<feature type="transmembrane region" description="Helical" evidence="5">
    <location>
        <begin position="388"/>
        <end position="409"/>
    </location>
</feature>
<keyword evidence="3 5" id="KW-1133">Transmembrane helix</keyword>
<evidence type="ECO:0000259" key="6">
    <source>
        <dbReference type="Pfam" id="PF01490"/>
    </source>
</evidence>
<dbReference type="Pfam" id="PF01490">
    <property type="entry name" value="Aa_trans"/>
    <property type="match status" value="2"/>
</dbReference>
<comment type="subcellular location">
    <subcellularLocation>
        <location evidence="1">Membrane</location>
        <topology evidence="1">Multi-pass membrane protein</topology>
    </subcellularLocation>
</comment>
<evidence type="ECO:0000256" key="5">
    <source>
        <dbReference type="SAM" id="Phobius"/>
    </source>
</evidence>
<evidence type="ECO:0000313" key="7">
    <source>
        <dbReference type="EMBL" id="CAB3383942.1"/>
    </source>
</evidence>
<evidence type="ECO:0000313" key="8">
    <source>
        <dbReference type="Proteomes" id="UP000494165"/>
    </source>
</evidence>
<evidence type="ECO:0000256" key="4">
    <source>
        <dbReference type="ARBA" id="ARBA00023136"/>
    </source>
</evidence>
<feature type="transmembrane region" description="Helical" evidence="5">
    <location>
        <begin position="171"/>
        <end position="192"/>
    </location>
</feature>
<feature type="transmembrane region" description="Helical" evidence="5">
    <location>
        <begin position="244"/>
        <end position="270"/>
    </location>
</feature>
<accession>A0A8S1DTU0</accession>
<feature type="transmembrane region" description="Helical" evidence="5">
    <location>
        <begin position="334"/>
        <end position="350"/>
    </location>
</feature>
<dbReference type="OrthoDB" id="1684102at2759"/>
<dbReference type="PANTHER" id="PTHR22950">
    <property type="entry name" value="AMINO ACID TRANSPORTER"/>
    <property type="match status" value="1"/>
</dbReference>
<dbReference type="GO" id="GO:0015179">
    <property type="term" value="F:L-amino acid transmembrane transporter activity"/>
    <property type="evidence" value="ECO:0007669"/>
    <property type="project" value="TreeGrafter"/>
</dbReference>
<feature type="transmembrane region" description="Helical" evidence="5">
    <location>
        <begin position="41"/>
        <end position="63"/>
    </location>
</feature>
<evidence type="ECO:0000256" key="1">
    <source>
        <dbReference type="ARBA" id="ARBA00004141"/>
    </source>
</evidence>
<name>A0A8S1DTU0_9INSE</name>
<dbReference type="Proteomes" id="UP000494165">
    <property type="component" value="Unassembled WGS sequence"/>
</dbReference>
<feature type="transmembrane region" description="Helical" evidence="5">
    <location>
        <begin position="356"/>
        <end position="376"/>
    </location>
</feature>